<dbReference type="KEGG" id="vg:24171930"/>
<accession>A0A0E3F5G0</accession>
<reference evidence="1 2" key="1">
    <citation type="submission" date="2013-12" db="EMBL/GenBank/DDBJ databases">
        <title>Ecological redundancy of diverse viral populations within a natural community.</title>
        <authorList>
            <person name="Gregory A.C."/>
            <person name="LaButti K."/>
            <person name="Copeland A."/>
            <person name="Woyke T."/>
            <person name="Sullivan M.B."/>
        </authorList>
    </citation>
    <scope>NUCLEOTIDE SEQUENCE [LARGE SCALE GENOMIC DNA]</scope>
    <source>
        <strain evidence="1">Syn7803C8</strain>
    </source>
</reference>
<dbReference type="RefSeq" id="YP_009134291.1">
    <property type="nucleotide sequence ID" value="NC_026927.1"/>
</dbReference>
<keyword evidence="2" id="KW-1185">Reference proteome</keyword>
<sequence>MIVPNESELLHLKIQAAMRENAFPHNQLMYLGEREDQHWYLIAGKHEVPVTMLEGFERIDDEE</sequence>
<gene>
    <name evidence="1" type="ORF">Syn7803C8_77</name>
</gene>
<dbReference type="EMBL" id="KJ019058">
    <property type="protein sequence ID" value="AIX21401.1"/>
    <property type="molecule type" value="Genomic_DNA"/>
</dbReference>
<dbReference type="Proteomes" id="UP000185321">
    <property type="component" value="Segment"/>
</dbReference>
<organism evidence="1 2">
    <name type="scientific">Synechococcus phage ACG-2014f_Syn7803C8</name>
    <dbReference type="NCBI Taxonomy" id="2790336"/>
    <lineage>
        <taxon>Viruses</taxon>
        <taxon>Duplodnaviria</taxon>
        <taxon>Heunggongvirae</taxon>
        <taxon>Uroviricota</taxon>
        <taxon>Caudoviricetes</taxon>
        <taxon>Pantevenvirales</taxon>
        <taxon>Kyanoviridae</taxon>
        <taxon>Atlauavirus</taxon>
        <taxon>Atlauavirus tusconc8</taxon>
    </lineage>
</organism>
<protein>
    <submittedName>
        <fullName evidence="1">Uncharacterized protein</fullName>
    </submittedName>
</protein>
<name>A0A0E3F5G0_9CAUD</name>
<proteinExistence type="predicted"/>
<evidence type="ECO:0000313" key="1">
    <source>
        <dbReference type="EMBL" id="AIX21401.1"/>
    </source>
</evidence>
<evidence type="ECO:0000313" key="2">
    <source>
        <dbReference type="Proteomes" id="UP000185321"/>
    </source>
</evidence>